<evidence type="ECO:0000313" key="3">
    <source>
        <dbReference type="Proteomes" id="UP001162741"/>
    </source>
</evidence>
<dbReference type="InterPro" id="IPR037523">
    <property type="entry name" value="VOC_core"/>
</dbReference>
<keyword evidence="3" id="KW-1185">Reference proteome</keyword>
<reference evidence="2" key="1">
    <citation type="submission" date="2022-10" db="EMBL/GenBank/DDBJ databases">
        <title>Chitinophaga sp. nov., isolated from soil.</title>
        <authorList>
            <person name="Jeon C.O."/>
        </authorList>
    </citation>
    <scope>NUCLEOTIDE SEQUENCE</scope>
    <source>
        <strain evidence="2">R8</strain>
    </source>
</reference>
<dbReference type="Gene3D" id="3.10.180.10">
    <property type="entry name" value="2,3-Dihydroxybiphenyl 1,2-Dioxygenase, domain 1"/>
    <property type="match status" value="1"/>
</dbReference>
<name>A0ABY6IV57_9BACT</name>
<organism evidence="2 3">
    <name type="scientific">Chitinophaga horti</name>
    <dbReference type="NCBI Taxonomy" id="2920382"/>
    <lineage>
        <taxon>Bacteria</taxon>
        <taxon>Pseudomonadati</taxon>
        <taxon>Bacteroidota</taxon>
        <taxon>Chitinophagia</taxon>
        <taxon>Chitinophagales</taxon>
        <taxon>Chitinophagaceae</taxon>
        <taxon>Chitinophaga</taxon>
    </lineage>
</organism>
<dbReference type="InterPro" id="IPR004360">
    <property type="entry name" value="Glyas_Fos-R_dOase_dom"/>
</dbReference>
<evidence type="ECO:0000313" key="2">
    <source>
        <dbReference type="EMBL" id="UYQ91250.1"/>
    </source>
</evidence>
<feature type="domain" description="VOC" evidence="1">
    <location>
        <begin position="5"/>
        <end position="126"/>
    </location>
</feature>
<dbReference type="Pfam" id="PF00903">
    <property type="entry name" value="Glyoxalase"/>
    <property type="match status" value="1"/>
</dbReference>
<dbReference type="InterPro" id="IPR029068">
    <property type="entry name" value="Glyas_Bleomycin-R_OHBP_Dase"/>
</dbReference>
<sequence length="126" mass="13757">MFTNTKAISGFSVNDLQAARAFYQDVLGIKVTAEDEMPVLQLHIAGSTPIMVYEKGNHEPATYTVLNFPVDDIDTAVDALRAKGVTFLQYEGDIKTDEKGISRDNGGPAIAWFEDPAGNIFSVLKM</sequence>
<dbReference type="PROSITE" id="PS51819">
    <property type="entry name" value="VOC"/>
    <property type="match status" value="1"/>
</dbReference>
<proteinExistence type="predicted"/>
<protein>
    <submittedName>
        <fullName evidence="2">VOC family protein</fullName>
    </submittedName>
</protein>
<gene>
    <name evidence="2" type="ORF">MKQ68_14240</name>
</gene>
<accession>A0ABY6IV57</accession>
<dbReference type="EMBL" id="CP107006">
    <property type="protein sequence ID" value="UYQ91250.1"/>
    <property type="molecule type" value="Genomic_DNA"/>
</dbReference>
<dbReference type="Proteomes" id="UP001162741">
    <property type="component" value="Chromosome"/>
</dbReference>
<dbReference type="RefSeq" id="WP_244839321.1">
    <property type="nucleotide sequence ID" value="NZ_CP107006.1"/>
</dbReference>
<dbReference type="SUPFAM" id="SSF54593">
    <property type="entry name" value="Glyoxalase/Bleomycin resistance protein/Dihydroxybiphenyl dioxygenase"/>
    <property type="match status" value="1"/>
</dbReference>
<evidence type="ECO:0000259" key="1">
    <source>
        <dbReference type="PROSITE" id="PS51819"/>
    </source>
</evidence>